<dbReference type="RefSeq" id="WP_353946705.1">
    <property type="nucleotide sequence ID" value="NZ_CP159534.1"/>
</dbReference>
<dbReference type="PANTHER" id="PTHR45674:SF13">
    <property type="entry name" value="DNA LIGASE-RELATED"/>
    <property type="match status" value="1"/>
</dbReference>
<accession>A0AAU8J398</accession>
<dbReference type="PROSITE" id="PS00697">
    <property type="entry name" value="DNA_LIGASE_A1"/>
    <property type="match status" value="1"/>
</dbReference>
<dbReference type="GO" id="GO:0003910">
    <property type="term" value="F:DNA ligase (ATP) activity"/>
    <property type="evidence" value="ECO:0007669"/>
    <property type="project" value="UniProtKB-UniRule"/>
</dbReference>
<keyword evidence="6 14" id="KW-0227">DNA damage</keyword>
<organism evidence="18">
    <name type="scientific">Streptomyces tabacisoli</name>
    <dbReference type="NCBI Taxonomy" id="3156398"/>
    <lineage>
        <taxon>Bacteria</taxon>
        <taxon>Bacillati</taxon>
        <taxon>Actinomycetota</taxon>
        <taxon>Actinomycetes</taxon>
        <taxon>Kitasatosporales</taxon>
        <taxon>Streptomycetaceae</taxon>
        <taxon>Streptomyces</taxon>
    </lineage>
</organism>
<keyword evidence="4 14" id="KW-0479">Metal-binding</keyword>
<evidence type="ECO:0000256" key="10">
    <source>
        <dbReference type="ARBA" id="ARBA00023204"/>
    </source>
</evidence>
<dbReference type="InterPro" id="IPR012340">
    <property type="entry name" value="NA-bd_OB-fold"/>
</dbReference>
<dbReference type="EMBL" id="CP159534">
    <property type="protein sequence ID" value="XCJ75270.1"/>
    <property type="molecule type" value="Genomic_DNA"/>
</dbReference>
<keyword evidence="8 14" id="KW-0460">Magnesium</keyword>
<evidence type="ECO:0000256" key="11">
    <source>
        <dbReference type="ARBA" id="ARBA00023306"/>
    </source>
</evidence>
<dbReference type="InterPro" id="IPR012308">
    <property type="entry name" value="DNA_ligase_ATP-dep_N"/>
</dbReference>
<evidence type="ECO:0000256" key="8">
    <source>
        <dbReference type="ARBA" id="ARBA00022842"/>
    </source>
</evidence>
<dbReference type="KEGG" id="stac:ABII15_37215"/>
<dbReference type="SUPFAM" id="SSF50249">
    <property type="entry name" value="Nucleic acid-binding proteins"/>
    <property type="match status" value="1"/>
</dbReference>
<dbReference type="PANTHER" id="PTHR45674">
    <property type="entry name" value="DNA LIGASE 1/3 FAMILY MEMBER"/>
    <property type="match status" value="1"/>
</dbReference>
<evidence type="ECO:0000256" key="15">
    <source>
        <dbReference type="RuleBase" id="RU000617"/>
    </source>
</evidence>
<dbReference type="Pfam" id="PF04675">
    <property type="entry name" value="DNA_ligase_A_N"/>
    <property type="match status" value="1"/>
</dbReference>
<dbReference type="GO" id="GO:0006281">
    <property type="term" value="P:DNA repair"/>
    <property type="evidence" value="ECO:0007669"/>
    <property type="project" value="UniProtKB-UniRule"/>
</dbReference>
<dbReference type="SUPFAM" id="SSF117018">
    <property type="entry name" value="ATP-dependent DNA ligase DNA-binding domain"/>
    <property type="match status" value="1"/>
</dbReference>
<dbReference type="AlphaFoldDB" id="A0AAU8J398"/>
<keyword evidence="5 14" id="KW-0547">Nucleotide-binding</keyword>
<protein>
    <recommendedName>
        <fullName evidence="14">Probable DNA ligase</fullName>
        <ecNumber evidence="14">6.5.1.1</ecNumber>
    </recommendedName>
    <alternativeName>
        <fullName evidence="14">Polydeoxyribonucleotide synthase [ATP]</fullName>
    </alternativeName>
</protein>
<dbReference type="GO" id="GO:0006260">
    <property type="term" value="P:DNA replication"/>
    <property type="evidence" value="ECO:0007669"/>
    <property type="project" value="UniProtKB-UniRule"/>
</dbReference>
<dbReference type="InterPro" id="IPR036599">
    <property type="entry name" value="DNA_ligase_N_sf"/>
</dbReference>
<dbReference type="Gene3D" id="3.30.470.30">
    <property type="entry name" value="DNA ligase/mRNA capping enzyme"/>
    <property type="match status" value="1"/>
</dbReference>
<comment type="function">
    <text evidence="13 14">DNA ligase that seals nicks in double-stranded DNA during DNA replication, DNA recombination and DNA repair.</text>
</comment>
<evidence type="ECO:0000313" key="18">
    <source>
        <dbReference type="EMBL" id="XCJ75270.1"/>
    </source>
</evidence>
<evidence type="ECO:0000256" key="12">
    <source>
        <dbReference type="ARBA" id="ARBA00034003"/>
    </source>
</evidence>
<feature type="binding site" evidence="14">
    <location>
        <position position="299"/>
    </location>
    <ligand>
        <name>ATP</name>
        <dbReference type="ChEBI" id="CHEBI:30616"/>
    </ligand>
</feature>
<keyword evidence="11 14" id="KW-0131">Cell cycle</keyword>
<dbReference type="Pfam" id="PF01068">
    <property type="entry name" value="DNA_ligase_A_M"/>
    <property type="match status" value="1"/>
</dbReference>
<feature type="domain" description="ATP-dependent DNA ligase family profile" evidence="17">
    <location>
        <begin position="299"/>
        <end position="425"/>
    </location>
</feature>
<evidence type="ECO:0000256" key="5">
    <source>
        <dbReference type="ARBA" id="ARBA00022741"/>
    </source>
</evidence>
<evidence type="ECO:0000256" key="6">
    <source>
        <dbReference type="ARBA" id="ARBA00022763"/>
    </source>
</evidence>
<dbReference type="Pfam" id="PF04679">
    <property type="entry name" value="DNA_ligase_A_C"/>
    <property type="match status" value="1"/>
</dbReference>
<comment type="cofactor">
    <cofactor evidence="14">
        <name>Mg(2+)</name>
        <dbReference type="ChEBI" id="CHEBI:18420"/>
    </cofactor>
</comment>
<evidence type="ECO:0000256" key="14">
    <source>
        <dbReference type="HAMAP-Rule" id="MF_00407"/>
    </source>
</evidence>
<evidence type="ECO:0000256" key="2">
    <source>
        <dbReference type="ARBA" id="ARBA00022618"/>
    </source>
</evidence>
<dbReference type="SUPFAM" id="SSF56091">
    <property type="entry name" value="DNA ligase/mRNA capping enzyme, catalytic domain"/>
    <property type="match status" value="1"/>
</dbReference>
<dbReference type="InterPro" id="IPR050191">
    <property type="entry name" value="ATP-dep_DNA_ligase"/>
</dbReference>
<comment type="similarity">
    <text evidence="14 16">Belongs to the ATP-dependent DNA ligase family.</text>
</comment>
<feature type="active site" description="N6-AMP-lysine intermediate" evidence="14">
    <location>
        <position position="210"/>
    </location>
</feature>
<feature type="binding site" evidence="14">
    <location>
        <position position="259"/>
    </location>
    <ligand>
        <name>ATP</name>
        <dbReference type="ChEBI" id="CHEBI:30616"/>
    </ligand>
</feature>
<reference evidence="18" key="1">
    <citation type="submission" date="2024-06" db="EMBL/GenBank/DDBJ databases">
        <title>Streptomyces sp. strain HUAS MG91 genome sequences.</title>
        <authorList>
            <person name="Mo P."/>
        </authorList>
    </citation>
    <scope>NUCLEOTIDE SEQUENCE</scope>
    <source>
        <strain evidence="18">HUAS MG91</strain>
    </source>
</reference>
<dbReference type="GO" id="GO:0005524">
    <property type="term" value="F:ATP binding"/>
    <property type="evidence" value="ECO:0007669"/>
    <property type="project" value="UniProtKB-UniRule"/>
</dbReference>
<dbReference type="InterPro" id="IPR016059">
    <property type="entry name" value="DNA_ligase_ATP-dep_CS"/>
</dbReference>
<name>A0AAU8J398_9ACTN</name>
<feature type="binding site" evidence="14">
    <location>
        <position position="391"/>
    </location>
    <ligand>
        <name>ATP</name>
        <dbReference type="ChEBI" id="CHEBI:30616"/>
    </ligand>
</feature>
<dbReference type="InterPro" id="IPR012310">
    <property type="entry name" value="DNA_ligase_ATP-dep_cent"/>
</dbReference>
<proteinExistence type="inferred from homology"/>
<dbReference type="EC" id="6.5.1.1" evidence="14"/>
<keyword evidence="3 14" id="KW-0235">DNA replication</keyword>
<gene>
    <name evidence="14" type="primary">lig</name>
    <name evidence="18" type="ORF">ABII15_37215</name>
</gene>
<dbReference type="GO" id="GO:0006310">
    <property type="term" value="P:DNA recombination"/>
    <property type="evidence" value="ECO:0007669"/>
    <property type="project" value="UniProtKB-UniRule"/>
</dbReference>
<comment type="catalytic activity">
    <reaction evidence="12 14 15">
        <text>ATP + (deoxyribonucleotide)n-3'-hydroxyl + 5'-phospho-(deoxyribonucleotide)m = (deoxyribonucleotide)n+m + AMP + diphosphate.</text>
        <dbReference type="EC" id="6.5.1.1"/>
    </reaction>
</comment>
<evidence type="ECO:0000256" key="1">
    <source>
        <dbReference type="ARBA" id="ARBA00022598"/>
    </source>
</evidence>
<dbReference type="GO" id="GO:0003677">
    <property type="term" value="F:DNA binding"/>
    <property type="evidence" value="ECO:0007669"/>
    <property type="project" value="InterPro"/>
</dbReference>
<keyword evidence="2 14" id="KW-0132">Cell division</keyword>
<keyword evidence="9 14" id="KW-0233">DNA recombination</keyword>
<evidence type="ECO:0000256" key="13">
    <source>
        <dbReference type="ARBA" id="ARBA00054532"/>
    </source>
</evidence>
<evidence type="ECO:0000256" key="4">
    <source>
        <dbReference type="ARBA" id="ARBA00022723"/>
    </source>
</evidence>
<dbReference type="HAMAP" id="MF_00407">
    <property type="entry name" value="DNA_ligase"/>
    <property type="match status" value="1"/>
</dbReference>
<feature type="binding site" evidence="14">
    <location>
        <position position="385"/>
    </location>
    <ligand>
        <name>ATP</name>
        <dbReference type="ChEBI" id="CHEBI:30616"/>
    </ligand>
</feature>
<dbReference type="Gene3D" id="2.40.50.140">
    <property type="entry name" value="Nucleic acid-binding proteins"/>
    <property type="match status" value="1"/>
</dbReference>
<dbReference type="GO" id="GO:0051301">
    <property type="term" value="P:cell division"/>
    <property type="evidence" value="ECO:0007669"/>
    <property type="project" value="UniProtKB-KW"/>
</dbReference>
<dbReference type="GO" id="GO:0046872">
    <property type="term" value="F:metal ion binding"/>
    <property type="evidence" value="ECO:0007669"/>
    <property type="project" value="UniProtKB-KW"/>
</dbReference>
<evidence type="ECO:0000256" key="16">
    <source>
        <dbReference type="RuleBase" id="RU004196"/>
    </source>
</evidence>
<keyword evidence="1 14" id="KW-0436">Ligase</keyword>
<dbReference type="InterPro" id="IPR012309">
    <property type="entry name" value="DNA_ligase_ATP-dep_C"/>
</dbReference>
<dbReference type="PROSITE" id="PS50160">
    <property type="entry name" value="DNA_LIGASE_A3"/>
    <property type="match status" value="1"/>
</dbReference>
<keyword evidence="10 14" id="KW-0234">DNA repair</keyword>
<dbReference type="GO" id="GO:0071897">
    <property type="term" value="P:DNA biosynthetic process"/>
    <property type="evidence" value="ECO:0007669"/>
    <property type="project" value="InterPro"/>
</dbReference>
<dbReference type="InterPro" id="IPR000977">
    <property type="entry name" value="DNA_ligase_ATP-dep"/>
</dbReference>
<keyword evidence="7 14" id="KW-0067">ATP-binding</keyword>
<feature type="binding site" evidence="14">
    <location>
        <position position="215"/>
    </location>
    <ligand>
        <name>ATP</name>
        <dbReference type="ChEBI" id="CHEBI:30616"/>
    </ligand>
</feature>
<evidence type="ECO:0000256" key="9">
    <source>
        <dbReference type="ARBA" id="ARBA00023172"/>
    </source>
</evidence>
<dbReference type="CDD" id="cd07901">
    <property type="entry name" value="Adenylation_DNA_ligase_Arch_LigB"/>
    <property type="match status" value="1"/>
</dbReference>
<feature type="binding site" evidence="14">
    <location>
        <position position="230"/>
    </location>
    <ligand>
        <name>ATP</name>
        <dbReference type="ChEBI" id="CHEBI:30616"/>
    </ligand>
</feature>
<feature type="binding site" evidence="14">
    <location>
        <position position="208"/>
    </location>
    <ligand>
        <name>ATP</name>
        <dbReference type="ChEBI" id="CHEBI:30616"/>
    </ligand>
</feature>
<evidence type="ECO:0000259" key="17">
    <source>
        <dbReference type="PROSITE" id="PS50160"/>
    </source>
</evidence>
<dbReference type="NCBIfam" id="NF002868">
    <property type="entry name" value="PRK03180.1"/>
    <property type="match status" value="1"/>
</dbReference>
<dbReference type="Gene3D" id="1.10.3260.10">
    <property type="entry name" value="DNA ligase, ATP-dependent, N-terminal domain"/>
    <property type="match status" value="1"/>
</dbReference>
<dbReference type="FunFam" id="2.40.50.140:FF:000163">
    <property type="entry name" value="Probable DNA ligase"/>
    <property type="match status" value="1"/>
</dbReference>
<evidence type="ECO:0000256" key="3">
    <source>
        <dbReference type="ARBA" id="ARBA00022705"/>
    </source>
</evidence>
<sequence length="528" mass="57079">MLFARLAQVSQDVAATSARTRKIALLAELFRDASADDVPIVIPYLAGRLPQGRLGIGWRVIGDPVAPADRPRLTVRDVDAALSALKDVSGTGSQTRRKHLVAELMGAATADEQRFLVGLVTGEVRQGALDAVALEGLARATDTPSADVRRAVMLAGGLQPVARALLADGPGALDAFRLTVGRPVLPMLAHSAATVGDALDKLGACAVEEKLDGIRVQVHRDGDEVRVFTRTLDDITERLPEVVLAVREFAGERFILDGEVIALDGTGRPRAFQEVAGRVGSRVDVARAAEELPLSPVFFDVLYAETEEDGRAGGPDLLDLPYGERHAHLVRLVPEPMRVRRYVVEDGSAEEQRAAAERFFADTLARGHEGVVVKELPAPYGAGRRGASWLKVKPVHTLDLVVLAAEWGHGRRTGKLSNLHLGARRDDGSYAMLGKTFKGLTDVLLAWQTERLRELAVEDDGHVVTVRPELVVEIAYDGLQRSTRYPAGVTLRFARVVRYRDDKTAEQADTVDTVLAAHPHLLDAGTDT</sequence>
<evidence type="ECO:0000256" key="7">
    <source>
        <dbReference type="ARBA" id="ARBA00022840"/>
    </source>
</evidence>
<dbReference type="InterPro" id="IPR022865">
    <property type="entry name" value="DNA_ligae_ATP-dep_bac/arc"/>
</dbReference>
<dbReference type="NCBIfam" id="TIGR00574">
    <property type="entry name" value="dnl1"/>
    <property type="match status" value="1"/>
</dbReference>